<dbReference type="Proteomes" id="UP000578531">
    <property type="component" value="Unassembled WGS sequence"/>
</dbReference>
<sequence length="104" mass="11833">MPRPRRSRTNGHARPNGLCIHIITYGNSRGRPPIPMPKLMHLDCSGAQAPPDHLQLNHTGADREVFDYFFSNPVHERIFQKALDHLEVRILNGPYQRGGVQQLC</sequence>
<dbReference type="GeneID" id="59282277"/>
<dbReference type="OrthoDB" id="5418695at2759"/>
<dbReference type="EMBL" id="JACCJC010000001">
    <property type="protein sequence ID" value="KAF6241886.1"/>
    <property type="molecule type" value="Genomic_DNA"/>
</dbReference>
<comment type="caution">
    <text evidence="1">The sequence shown here is derived from an EMBL/GenBank/DDBJ whole genome shotgun (WGS) entry which is preliminary data.</text>
</comment>
<accession>A0A8H6LAI2</accession>
<gene>
    <name evidence="1" type="ORF">HO173_000598</name>
</gene>
<dbReference type="AlphaFoldDB" id="A0A8H6LAI2"/>
<proteinExistence type="predicted"/>
<dbReference type="RefSeq" id="XP_037171126.1">
    <property type="nucleotide sequence ID" value="XM_037302547.1"/>
</dbReference>
<protein>
    <submittedName>
        <fullName evidence="1">Uncharacterized protein</fullName>
    </submittedName>
</protein>
<evidence type="ECO:0000313" key="2">
    <source>
        <dbReference type="Proteomes" id="UP000578531"/>
    </source>
</evidence>
<organism evidence="1 2">
    <name type="scientific">Letharia columbiana</name>
    <dbReference type="NCBI Taxonomy" id="112416"/>
    <lineage>
        <taxon>Eukaryota</taxon>
        <taxon>Fungi</taxon>
        <taxon>Dikarya</taxon>
        <taxon>Ascomycota</taxon>
        <taxon>Pezizomycotina</taxon>
        <taxon>Lecanoromycetes</taxon>
        <taxon>OSLEUM clade</taxon>
        <taxon>Lecanoromycetidae</taxon>
        <taxon>Lecanorales</taxon>
        <taxon>Lecanorineae</taxon>
        <taxon>Parmeliaceae</taxon>
        <taxon>Letharia</taxon>
    </lineage>
</organism>
<keyword evidence="2" id="KW-1185">Reference proteome</keyword>
<reference evidence="1 2" key="1">
    <citation type="journal article" date="2020" name="Genomics">
        <title>Complete, high-quality genomes from long-read metagenomic sequencing of two wolf lichen thalli reveals enigmatic genome architecture.</title>
        <authorList>
            <person name="McKenzie S.K."/>
            <person name="Walston R.F."/>
            <person name="Allen J.L."/>
        </authorList>
    </citation>
    <scope>NUCLEOTIDE SEQUENCE [LARGE SCALE GENOMIC DNA]</scope>
    <source>
        <strain evidence="1">WasteWater2</strain>
    </source>
</reference>
<name>A0A8H6LAI2_9LECA</name>
<evidence type="ECO:0000313" key="1">
    <source>
        <dbReference type="EMBL" id="KAF6241886.1"/>
    </source>
</evidence>